<dbReference type="GO" id="GO:0016679">
    <property type="term" value="F:oxidoreductase activity, acting on diphenols and related substances as donors"/>
    <property type="evidence" value="ECO:0007669"/>
    <property type="project" value="TreeGrafter"/>
</dbReference>
<keyword evidence="5 8" id="KW-1133">Transmembrane helix</keyword>
<feature type="transmembrane region" description="Helical" evidence="8">
    <location>
        <begin position="109"/>
        <end position="128"/>
    </location>
</feature>
<keyword evidence="11" id="KW-1185">Reference proteome</keyword>
<evidence type="ECO:0000256" key="1">
    <source>
        <dbReference type="ARBA" id="ARBA00004141"/>
    </source>
</evidence>
<dbReference type="GO" id="GO:0030091">
    <property type="term" value="P:protein repair"/>
    <property type="evidence" value="ECO:0007669"/>
    <property type="project" value="UniProtKB-UniRule"/>
</dbReference>
<organism evidence="10 11">
    <name type="scientific">endosymbiont of Riftia pachyptila</name>
    <name type="common">vent Ph05</name>
    <dbReference type="NCBI Taxonomy" id="1048808"/>
    <lineage>
        <taxon>Bacteria</taxon>
        <taxon>Pseudomonadati</taxon>
        <taxon>Pseudomonadota</taxon>
        <taxon>Gammaproteobacteria</taxon>
        <taxon>sulfur-oxidizing symbionts</taxon>
    </lineage>
</organism>
<dbReference type="GO" id="GO:0010181">
    <property type="term" value="F:FMN binding"/>
    <property type="evidence" value="ECO:0007669"/>
    <property type="project" value="UniProtKB-UniRule"/>
</dbReference>
<dbReference type="GO" id="GO:0009055">
    <property type="term" value="F:electron transfer activity"/>
    <property type="evidence" value="ECO:0007669"/>
    <property type="project" value="UniProtKB-UniRule"/>
</dbReference>
<comment type="caution">
    <text evidence="10">The sequence shown here is derived from an EMBL/GenBank/DDBJ whole genome shotgun (WGS) entry which is preliminary data.</text>
</comment>
<comment type="caution">
    <text evidence="8">Lacks conserved residue(s) required for the propagation of feature annotation.</text>
</comment>
<evidence type="ECO:0000259" key="9">
    <source>
        <dbReference type="Pfam" id="PF01794"/>
    </source>
</evidence>
<accession>G2DES9</accession>
<feature type="transmembrane region" description="Helical" evidence="8">
    <location>
        <begin position="57"/>
        <end position="76"/>
    </location>
</feature>
<comment type="subunit">
    <text evidence="8">Heterodimer of a catalytic subunit (MsrP) and a heme-binding subunit (MsrQ).</text>
</comment>
<keyword evidence="4 8" id="KW-0812">Transmembrane</keyword>
<dbReference type="GO" id="GO:0046872">
    <property type="term" value="F:metal ion binding"/>
    <property type="evidence" value="ECO:0007669"/>
    <property type="project" value="UniProtKB-KW"/>
</dbReference>
<keyword evidence="2 8" id="KW-0813">Transport</keyword>
<name>G2DES9_9GAMM</name>
<keyword evidence="8" id="KW-1003">Cell membrane</keyword>
<keyword evidence="8" id="KW-0285">Flavoprotein</keyword>
<sequence>MRNSRVMPVLRFNPARLANQNSLLLKRSLILLALLPSIRLLWEFLSDSLGINGFERLIHSTGEWALIFLLLIYAVSPLRRWCSRGMIALAADYGHRLSDWNWLMGLRRALGLLAFFYASSHFLIYFWLELGFSLEEVGYELQERPFIAAGFTSLILLLPLAITSSNAMMRRLKHNWQRLHQLVHLAVIASLLHYLWLSKAGDPAIKFYLLAGGILLLERLAVRLGLLRAAPSETISEQPSAGTSA</sequence>
<evidence type="ECO:0000256" key="8">
    <source>
        <dbReference type="HAMAP-Rule" id="MF_01207"/>
    </source>
</evidence>
<comment type="similarity">
    <text evidence="8">Belongs to the MsrQ family.</text>
</comment>
<dbReference type="InterPro" id="IPR013130">
    <property type="entry name" value="Fe3_Rdtase_TM_dom"/>
</dbReference>
<evidence type="ECO:0000256" key="3">
    <source>
        <dbReference type="ARBA" id="ARBA00022617"/>
    </source>
</evidence>
<keyword evidence="7 8" id="KW-0472">Membrane</keyword>
<dbReference type="InterPro" id="IPR022837">
    <property type="entry name" value="MsrQ-like"/>
</dbReference>
<evidence type="ECO:0000256" key="4">
    <source>
        <dbReference type="ARBA" id="ARBA00022692"/>
    </source>
</evidence>
<comment type="function">
    <text evidence="8">Part of the MsrPQ system that repairs oxidized periplasmic proteins containing methionine sulfoxide residues (Met-O), using respiratory chain electrons. Thus protects these proteins from oxidative-stress damage caused by reactive species of oxygen and chlorine generated by the host defense mechanisms. MsrPQ is essential for the maintenance of envelope integrity under bleach stress, rescuing a wide series of structurally unrelated periplasmic proteins from methionine oxidation. MsrQ provides electrons for reduction to the reductase catalytic subunit MsrP, using the quinone pool of the respiratory chain.</text>
</comment>
<protein>
    <recommendedName>
        <fullName evidence="8">Protein-methionine-sulfoxide reductase heme-binding subunit MsrQ</fullName>
    </recommendedName>
    <alternativeName>
        <fullName evidence="8">Flavocytochrome MsrQ</fullName>
    </alternativeName>
</protein>
<feature type="domain" description="Ferric oxidoreductase" evidence="9">
    <location>
        <begin position="61"/>
        <end position="189"/>
    </location>
</feature>
<comment type="cofactor">
    <cofactor evidence="8">
        <name>heme b</name>
        <dbReference type="ChEBI" id="CHEBI:60344"/>
    </cofactor>
    <text evidence="8">Binds 1 heme b (iron(II)-protoporphyrin IX) group per subunit.</text>
</comment>
<dbReference type="Pfam" id="PF01794">
    <property type="entry name" value="Ferric_reduct"/>
    <property type="match status" value="1"/>
</dbReference>
<dbReference type="PANTHER" id="PTHR36964:SF1">
    <property type="entry name" value="PROTEIN-METHIONINE-SULFOXIDE REDUCTASE HEME-BINDING SUBUNIT MSRQ"/>
    <property type="match status" value="1"/>
</dbReference>
<keyword evidence="6 8" id="KW-0408">Iron</keyword>
<comment type="cofactor">
    <cofactor evidence="8">
        <name>FMN</name>
        <dbReference type="ChEBI" id="CHEBI:58210"/>
    </cofactor>
    <text evidence="8">Binds 1 FMN per subunit.</text>
</comment>
<evidence type="ECO:0000313" key="10">
    <source>
        <dbReference type="EMBL" id="EGV50876.1"/>
    </source>
</evidence>
<evidence type="ECO:0000256" key="7">
    <source>
        <dbReference type="ARBA" id="ARBA00023136"/>
    </source>
</evidence>
<keyword evidence="8" id="KW-0288">FMN</keyword>
<comment type="subcellular location">
    <subcellularLocation>
        <location evidence="8">Cell membrane</location>
        <topology evidence="8">Multi-pass membrane protein</topology>
    </subcellularLocation>
    <subcellularLocation>
        <location evidence="1">Membrane</location>
        <topology evidence="1">Multi-pass membrane protein</topology>
    </subcellularLocation>
</comment>
<evidence type="ECO:0000313" key="11">
    <source>
        <dbReference type="Proteomes" id="UP000004491"/>
    </source>
</evidence>
<reference evidence="10" key="1">
    <citation type="journal article" date="2011" name="ISME J.">
        <title>The endosymbionts of the deep-sea tubeworms Riftia pachyptila and Tevnia jerichonana share an identical physiology as revealed by proteogenomic analyses.</title>
        <authorList>
            <person name="Gardebrecht A."/>
            <person name="Markert S."/>
            <person name="Felbeck H."/>
            <person name="Thuermer A."/>
            <person name="Albrecht D."/>
            <person name="Wollherr A."/>
            <person name="Kabisch J."/>
            <person name="Lehmann R."/>
            <person name="Daniel R."/>
            <person name="Liesegang H."/>
            <person name="Hecker M."/>
            <person name="Sievert S.M."/>
            <person name="Schweder T."/>
        </authorList>
    </citation>
    <scope>NUCLEOTIDE SEQUENCE [LARGE SCALE GENOMIC DNA]</scope>
</reference>
<dbReference type="AlphaFoldDB" id="G2DES9"/>
<dbReference type="PANTHER" id="PTHR36964">
    <property type="entry name" value="PROTEIN-METHIONINE-SULFOXIDE REDUCTASE HEME-BINDING SUBUNIT MSRQ"/>
    <property type="match status" value="1"/>
</dbReference>
<gene>
    <name evidence="10" type="primary">yedZ</name>
    <name evidence="8" type="synonym">msrQ</name>
    <name evidence="10" type="ORF">Rifp1Sym_cf00110</name>
</gene>
<dbReference type="Proteomes" id="UP000004491">
    <property type="component" value="Unassembled WGS sequence"/>
</dbReference>
<evidence type="ECO:0000256" key="2">
    <source>
        <dbReference type="ARBA" id="ARBA00022448"/>
    </source>
</evidence>
<dbReference type="GO" id="GO:0020037">
    <property type="term" value="F:heme binding"/>
    <property type="evidence" value="ECO:0007669"/>
    <property type="project" value="UniProtKB-UniRule"/>
</dbReference>
<feature type="transmembrane region" description="Helical" evidence="8">
    <location>
        <begin position="148"/>
        <end position="167"/>
    </location>
</feature>
<dbReference type="EMBL" id="AFOC01000059">
    <property type="protein sequence ID" value="EGV50876.1"/>
    <property type="molecule type" value="Genomic_DNA"/>
</dbReference>
<keyword evidence="8" id="KW-0249">Electron transport</keyword>
<dbReference type="HAMAP" id="MF_01207">
    <property type="entry name" value="MsrQ"/>
    <property type="match status" value="1"/>
</dbReference>
<evidence type="ECO:0000256" key="5">
    <source>
        <dbReference type="ARBA" id="ARBA00022989"/>
    </source>
</evidence>
<dbReference type="GO" id="GO:0005886">
    <property type="term" value="C:plasma membrane"/>
    <property type="evidence" value="ECO:0007669"/>
    <property type="project" value="UniProtKB-SubCell"/>
</dbReference>
<evidence type="ECO:0000256" key="6">
    <source>
        <dbReference type="ARBA" id="ARBA00023004"/>
    </source>
</evidence>
<keyword evidence="8" id="KW-0479">Metal-binding</keyword>
<keyword evidence="3 8" id="KW-0349">Heme</keyword>
<proteinExistence type="inferred from homology"/>